<dbReference type="InterPro" id="IPR036846">
    <property type="entry name" value="GM2-AP_sf"/>
</dbReference>
<dbReference type="PANTHER" id="PTHR21112:SF0">
    <property type="entry name" value="CHEMOSENSORY PROTEIN A 29A-RELATED"/>
    <property type="match status" value="1"/>
</dbReference>
<sequence length="296" mass="35308">MGFRKFNQTHSTWSFQVNFIDDIDENIWFQSTLERWAHGRWANIPFLGKQRDPCRTIYKYFPEIWLMFSTTLNIKPRDKCPVPKGLYTVKNHPIGWVHTKFPMWEGKMRVKLRWTGSENMKNDYLCMILNLDCSANKDVEIESITVCPNNEQNRYPINGMTFKKINHTHSAWSFQVNFIDNIDEKIWFYTTLERWTHGRWASIPFLGKQKDPCRTILKYFPQPWIMFETALNINPPTKCPIPKGIYTVKNYSIKLTNTKFPMWYGKMRINLIWTGSEDLKDVYMCMILNLDVKDSI</sequence>
<proteinExistence type="predicted"/>
<organism evidence="2 3">
    <name type="scientific">Henosepilachna vigintioctopunctata</name>
    <dbReference type="NCBI Taxonomy" id="420089"/>
    <lineage>
        <taxon>Eukaryota</taxon>
        <taxon>Metazoa</taxon>
        <taxon>Ecdysozoa</taxon>
        <taxon>Arthropoda</taxon>
        <taxon>Hexapoda</taxon>
        <taxon>Insecta</taxon>
        <taxon>Pterygota</taxon>
        <taxon>Neoptera</taxon>
        <taxon>Endopterygota</taxon>
        <taxon>Coleoptera</taxon>
        <taxon>Polyphaga</taxon>
        <taxon>Cucujiformia</taxon>
        <taxon>Coccinelloidea</taxon>
        <taxon>Coccinellidae</taxon>
        <taxon>Epilachninae</taxon>
        <taxon>Epilachnini</taxon>
        <taxon>Henosepilachna</taxon>
    </lineage>
</organism>
<dbReference type="Gene3D" id="2.70.220.10">
    <property type="entry name" value="Ganglioside GM2 activator"/>
    <property type="match status" value="2"/>
</dbReference>
<dbReference type="PANTHER" id="PTHR21112">
    <property type="entry name" value="CHEMOSENSORY PROTEIN A 29A-RELATED"/>
    <property type="match status" value="1"/>
</dbReference>
<gene>
    <name evidence="2" type="ORF">WA026_005588</name>
</gene>
<accession>A0AAW1TT89</accession>
<dbReference type="SUPFAM" id="SSF63707">
    <property type="entry name" value="Ganglioside M2 (gm2) activator"/>
    <property type="match status" value="1"/>
</dbReference>
<evidence type="ECO:0000256" key="1">
    <source>
        <dbReference type="ARBA" id="ARBA00022729"/>
    </source>
</evidence>
<reference evidence="2 3" key="1">
    <citation type="submission" date="2023-03" db="EMBL/GenBank/DDBJ databases">
        <title>Genome insight into feeding habits of ladybird beetles.</title>
        <authorList>
            <person name="Li H.-S."/>
            <person name="Huang Y.-H."/>
            <person name="Pang H."/>
        </authorList>
    </citation>
    <scope>NUCLEOTIDE SEQUENCE [LARGE SCALE GENOMIC DNA]</scope>
    <source>
        <strain evidence="2">SYSU_2023b</strain>
        <tissue evidence="2">Whole body</tissue>
    </source>
</reference>
<keyword evidence="3" id="KW-1185">Reference proteome</keyword>
<dbReference type="EMBL" id="JARQZJ010000032">
    <property type="protein sequence ID" value="KAK9874781.1"/>
    <property type="molecule type" value="Genomic_DNA"/>
</dbReference>
<dbReference type="Proteomes" id="UP001431783">
    <property type="component" value="Unassembled WGS sequence"/>
</dbReference>
<protein>
    <submittedName>
        <fullName evidence="2">Uncharacterized protein</fullName>
    </submittedName>
</protein>
<dbReference type="AlphaFoldDB" id="A0AAW1TT89"/>
<comment type="caution">
    <text evidence="2">The sequence shown here is derived from an EMBL/GenBank/DDBJ whole genome shotgun (WGS) entry which is preliminary data.</text>
</comment>
<name>A0AAW1TT89_9CUCU</name>
<keyword evidence="1" id="KW-0732">Signal</keyword>
<evidence type="ECO:0000313" key="3">
    <source>
        <dbReference type="Proteomes" id="UP001431783"/>
    </source>
</evidence>
<evidence type="ECO:0000313" key="2">
    <source>
        <dbReference type="EMBL" id="KAK9874781.1"/>
    </source>
</evidence>